<dbReference type="OrthoDB" id="344172at2"/>
<evidence type="ECO:0000313" key="9">
    <source>
        <dbReference type="Proteomes" id="UP000231926"/>
    </source>
</evidence>
<dbReference type="InterPro" id="IPR012430">
    <property type="entry name" value="TMEM43_fam"/>
</dbReference>
<dbReference type="EMBL" id="NPDR01000004">
    <property type="protein sequence ID" value="PJZ49040.1"/>
    <property type="molecule type" value="Genomic_DNA"/>
</dbReference>
<keyword evidence="9" id="KW-1185">Reference proteome</keyword>
<evidence type="ECO:0008006" key="10">
    <source>
        <dbReference type="Google" id="ProtNLM"/>
    </source>
</evidence>
<feature type="transmembrane region" description="Helical" evidence="7">
    <location>
        <begin position="272"/>
        <end position="297"/>
    </location>
</feature>
<keyword evidence="5 7" id="KW-1133">Transmembrane helix</keyword>
<accession>A0A2M9YBW7</accession>
<dbReference type="RefSeq" id="WP_100710477.1">
    <property type="nucleotide sequence ID" value="NZ_NPDR01000004.1"/>
</dbReference>
<dbReference type="AlphaFoldDB" id="A0A2M9YBW7"/>
<name>A0A2M9YBW7_9LEPT</name>
<feature type="transmembrane region" description="Helical" evidence="7">
    <location>
        <begin position="333"/>
        <end position="349"/>
    </location>
</feature>
<evidence type="ECO:0000256" key="4">
    <source>
        <dbReference type="ARBA" id="ARBA00022824"/>
    </source>
</evidence>
<protein>
    <recommendedName>
        <fullName evidence="10">PF07787 family protein</fullName>
    </recommendedName>
</protein>
<reference evidence="8 9" key="1">
    <citation type="submission" date="2017-07" db="EMBL/GenBank/DDBJ databases">
        <title>Leptospira spp. isolated from tropical soils.</title>
        <authorList>
            <person name="Thibeaux R."/>
            <person name="Iraola G."/>
            <person name="Ferres I."/>
            <person name="Bierque E."/>
            <person name="Girault D."/>
            <person name="Soupe-Gilbert M.-E."/>
            <person name="Picardeau M."/>
            <person name="Goarant C."/>
        </authorList>
    </citation>
    <scope>NUCLEOTIDE SEQUENCE [LARGE SCALE GENOMIC DNA]</scope>
    <source>
        <strain evidence="8 9">FH4-C-A2</strain>
    </source>
</reference>
<organism evidence="8 9">
    <name type="scientific">Leptospira saintgironsiae</name>
    <dbReference type="NCBI Taxonomy" id="2023183"/>
    <lineage>
        <taxon>Bacteria</taxon>
        <taxon>Pseudomonadati</taxon>
        <taxon>Spirochaetota</taxon>
        <taxon>Spirochaetia</taxon>
        <taxon>Leptospirales</taxon>
        <taxon>Leptospiraceae</taxon>
        <taxon>Leptospira</taxon>
    </lineage>
</organism>
<keyword evidence="6 7" id="KW-0472">Membrane</keyword>
<keyword evidence="4" id="KW-0256">Endoplasmic reticulum</keyword>
<dbReference type="PANTHER" id="PTHR13416">
    <property type="match status" value="1"/>
</dbReference>
<evidence type="ECO:0000256" key="2">
    <source>
        <dbReference type="ARBA" id="ARBA00004586"/>
    </source>
</evidence>
<evidence type="ECO:0000313" key="8">
    <source>
        <dbReference type="EMBL" id="PJZ49040.1"/>
    </source>
</evidence>
<evidence type="ECO:0000256" key="1">
    <source>
        <dbReference type="ARBA" id="ARBA00004127"/>
    </source>
</evidence>
<sequence>MAFEESGESSSIFGSIGDSFKGMLAGVVLFPLSLYLIFQVETCEQASAALKGALPASQAKAGVASYVTGKLSADTLGGEFVKPGKYISYSQSSEVYAWEETSKEDSKTKKTVYDCELDWISSPKNPKNFKDPACKSKPFYKATIDDKSSVASDAKVKSEDGKTFSVNLSKVDLTSAVPSVSPGSGELAKGIAEGDYIYLSQKCASDQTEGCERISVSLVPVPEESMTFVGSVSGSSISEFTSAEGNKFLNASVGDYQTTMKDIQSDDNTTKWLMRLGCFIAMWVSFNLLAGPLLSLLSFVPLVGELGKTALSLVFGVVAFVITAVTILLVKFWYIWLILGLAAIGYAIYKKKAATATA</sequence>
<evidence type="ECO:0000256" key="6">
    <source>
        <dbReference type="ARBA" id="ARBA00023136"/>
    </source>
</evidence>
<dbReference type="Pfam" id="PF07787">
    <property type="entry name" value="TMEM43"/>
    <property type="match status" value="1"/>
</dbReference>
<dbReference type="GO" id="GO:0012505">
    <property type="term" value="C:endomembrane system"/>
    <property type="evidence" value="ECO:0007669"/>
    <property type="project" value="UniProtKB-SubCell"/>
</dbReference>
<gene>
    <name evidence="8" type="ORF">CH362_11410</name>
</gene>
<comment type="caution">
    <text evidence="8">The sequence shown here is derived from an EMBL/GenBank/DDBJ whole genome shotgun (WGS) entry which is preliminary data.</text>
</comment>
<dbReference type="PANTHER" id="PTHR13416:SF2">
    <property type="entry name" value="TRANSMEMBRANE PROTEIN 43"/>
    <property type="match status" value="1"/>
</dbReference>
<evidence type="ECO:0000256" key="7">
    <source>
        <dbReference type="SAM" id="Phobius"/>
    </source>
</evidence>
<dbReference type="GO" id="GO:0006629">
    <property type="term" value="P:lipid metabolic process"/>
    <property type="evidence" value="ECO:0007669"/>
    <property type="project" value="TreeGrafter"/>
</dbReference>
<evidence type="ECO:0000256" key="5">
    <source>
        <dbReference type="ARBA" id="ARBA00022989"/>
    </source>
</evidence>
<comment type="subcellular location">
    <subcellularLocation>
        <location evidence="1">Endomembrane system</location>
        <topology evidence="1">Multi-pass membrane protein</topology>
    </subcellularLocation>
    <subcellularLocation>
        <location evidence="2">Endoplasmic reticulum membrane</location>
    </subcellularLocation>
</comment>
<dbReference type="Proteomes" id="UP000231926">
    <property type="component" value="Unassembled WGS sequence"/>
</dbReference>
<evidence type="ECO:0000256" key="3">
    <source>
        <dbReference type="ARBA" id="ARBA00022692"/>
    </source>
</evidence>
<proteinExistence type="predicted"/>
<keyword evidence="3 7" id="KW-0812">Transmembrane</keyword>
<feature type="transmembrane region" description="Helical" evidence="7">
    <location>
        <begin position="309"/>
        <end position="327"/>
    </location>
</feature>